<dbReference type="EMBL" id="CP001997">
    <property type="protein sequence ID" value="ADE57726.1"/>
    <property type="molecule type" value="Genomic_DNA"/>
</dbReference>
<dbReference type="GO" id="GO:0016491">
    <property type="term" value="F:oxidoreductase activity"/>
    <property type="evidence" value="ECO:0007669"/>
    <property type="project" value="InterPro"/>
</dbReference>
<dbReference type="Proteomes" id="UP000002366">
    <property type="component" value="Chromosome"/>
</dbReference>
<evidence type="ECO:0000259" key="1">
    <source>
        <dbReference type="Pfam" id="PF02915"/>
    </source>
</evidence>
<dbReference type="OrthoDB" id="4590at2"/>
<evidence type="ECO:0000313" key="2">
    <source>
        <dbReference type="EMBL" id="ADE57726.1"/>
    </source>
</evidence>
<dbReference type="InterPro" id="IPR009078">
    <property type="entry name" value="Ferritin-like_SF"/>
</dbReference>
<dbReference type="HOGENOM" id="CLU_119858_0_0_0"/>
<dbReference type="AlphaFoldDB" id="D5EGP4"/>
<dbReference type="InterPro" id="IPR003251">
    <property type="entry name" value="Rr_diiron-bd_dom"/>
</dbReference>
<reference evidence="2 3" key="1">
    <citation type="journal article" date="2010" name="Stand. Genomic Sci.">
        <title>Complete genome sequence of Aminobacterium colombiense type strain (ALA-1).</title>
        <authorList>
            <person name="Chertkov O."/>
            <person name="Sikorski J."/>
            <person name="Brambilla E."/>
            <person name="Lapidus A."/>
            <person name="Copeland A."/>
            <person name="Glavina Del Rio T."/>
            <person name="Nolan M."/>
            <person name="Lucas S."/>
            <person name="Tice H."/>
            <person name="Cheng J.F."/>
            <person name="Han C."/>
            <person name="Detter J.C."/>
            <person name="Bruce D."/>
            <person name="Tapia R."/>
            <person name="Goodwin L."/>
            <person name="Pitluck S."/>
            <person name="Liolios K."/>
            <person name="Ivanova N."/>
            <person name="Mavromatis K."/>
            <person name="Ovchinnikova G."/>
            <person name="Pati A."/>
            <person name="Chen A."/>
            <person name="Palaniappan K."/>
            <person name="Land M."/>
            <person name="Hauser L."/>
            <person name="Chang Y.J."/>
            <person name="Jeffries C.D."/>
            <person name="Spring S."/>
            <person name="Rohde M."/>
            <person name="Goker M."/>
            <person name="Bristow J."/>
            <person name="Eisen J.A."/>
            <person name="Markowitz V."/>
            <person name="Hugenholtz P."/>
            <person name="Kyrpides N.C."/>
            <person name="Klenk H.P."/>
        </authorList>
    </citation>
    <scope>NUCLEOTIDE SEQUENCE [LARGE SCALE GENOMIC DNA]</scope>
    <source>
        <strain evidence="3">DSM 12261 / ALA-1</strain>
    </source>
</reference>
<gene>
    <name evidence="2" type="ordered locus">Amico_1610</name>
</gene>
<name>D5EGP4_AMICL</name>
<dbReference type="GO" id="GO:0046872">
    <property type="term" value="F:metal ion binding"/>
    <property type="evidence" value="ECO:0007669"/>
    <property type="project" value="InterPro"/>
</dbReference>
<dbReference type="KEGG" id="aco:Amico_1610"/>
<dbReference type="InterPro" id="IPR012347">
    <property type="entry name" value="Ferritin-like"/>
</dbReference>
<sequence length="157" mass="18472">MSEKSFEMKEALRYGIHAEIEAKNFYTLWANHVAEEYLKKELLELAEWEKNHEDDLRKLYLKMYGEECPIDPNMVVSPELKVQTKDFGEVTSLLRIAGAAYLSEMKAMEFYERLEKESSGEAALIFRKLKDMEKGHMDITKKRYMAIREDVVGFRAF</sequence>
<evidence type="ECO:0000313" key="3">
    <source>
        <dbReference type="Proteomes" id="UP000002366"/>
    </source>
</evidence>
<keyword evidence="3" id="KW-1185">Reference proteome</keyword>
<dbReference type="eggNOG" id="COG1633">
    <property type="taxonomic scope" value="Bacteria"/>
</dbReference>
<dbReference type="SUPFAM" id="SSF47240">
    <property type="entry name" value="Ferritin-like"/>
    <property type="match status" value="1"/>
</dbReference>
<organism evidence="2 3">
    <name type="scientific">Aminobacterium colombiense (strain DSM 12261 / ALA-1)</name>
    <dbReference type="NCBI Taxonomy" id="572547"/>
    <lineage>
        <taxon>Bacteria</taxon>
        <taxon>Thermotogati</taxon>
        <taxon>Synergistota</taxon>
        <taxon>Synergistia</taxon>
        <taxon>Synergistales</taxon>
        <taxon>Aminobacteriaceae</taxon>
        <taxon>Aminobacterium</taxon>
    </lineage>
</organism>
<dbReference type="STRING" id="572547.Amico_1610"/>
<protein>
    <submittedName>
        <fullName evidence="2">Rubrerythrin</fullName>
    </submittedName>
</protein>
<feature type="domain" description="Rubrerythrin diiron-binding" evidence="1">
    <location>
        <begin position="10"/>
        <end position="142"/>
    </location>
</feature>
<proteinExistence type="predicted"/>
<dbReference type="Gene3D" id="1.20.1260.10">
    <property type="match status" value="1"/>
</dbReference>
<dbReference type="Pfam" id="PF02915">
    <property type="entry name" value="Rubrerythrin"/>
    <property type="match status" value="1"/>
</dbReference>
<dbReference type="CDD" id="cd01045">
    <property type="entry name" value="Ferritin_like_AB"/>
    <property type="match status" value="1"/>
</dbReference>
<accession>D5EGP4</accession>
<dbReference type="RefSeq" id="WP_013048989.1">
    <property type="nucleotide sequence ID" value="NC_014011.1"/>
</dbReference>